<organism evidence="1 2">
    <name type="scientific">Streptomyces phage Wakanda</name>
    <dbReference type="NCBI Taxonomy" id="2713267"/>
    <lineage>
        <taxon>Viruses</taxon>
        <taxon>Duplodnaviria</taxon>
        <taxon>Heunggongvirae</taxon>
        <taxon>Uroviricota</taxon>
        <taxon>Caudoviricetes</taxon>
        <taxon>Stanwilliamsviridae</taxon>
        <taxon>Loccivirinae</taxon>
        <taxon>Wakandavirus</taxon>
        <taxon>Wakandavirus wakanda</taxon>
    </lineage>
</organism>
<dbReference type="Proteomes" id="UP000501266">
    <property type="component" value="Segment"/>
</dbReference>
<dbReference type="RefSeq" id="YP_010652203.1">
    <property type="nucleotide sequence ID" value="NC_070785.1"/>
</dbReference>
<dbReference type="KEGG" id="vg:77927981"/>
<reference evidence="1 2" key="1">
    <citation type="submission" date="2020-02" db="EMBL/GenBank/DDBJ databases">
        <authorList>
            <person name="Bullock J.N."/>
            <person name="Barnes M.L."/>
            <person name="Kankolongo K.M."/>
            <person name="Dejene B.A."/>
            <person name="Lindsay P.E."/>
            <person name="Bhuiyan S."/>
            <person name="Nayek S."/>
            <person name="Hughes L.E."/>
            <person name="Garlena R.A."/>
            <person name="Russell D.A."/>
            <person name="Pope W.H."/>
            <person name="Jacobs-Sera D."/>
            <person name="Hatfull G.F."/>
        </authorList>
    </citation>
    <scope>NUCLEOTIDE SEQUENCE [LARGE SCALE GENOMIC DNA]</scope>
</reference>
<sequence>MVCSSCGKQRNELSARKSKLMPGVPLFLCTDCIKGKKEPRYLIILVGRQKGPESVAEYIRNSRYCGEPILASELIA</sequence>
<proteinExistence type="predicted"/>
<keyword evidence="2" id="KW-1185">Reference proteome</keyword>
<dbReference type="EMBL" id="MT024865">
    <property type="protein sequence ID" value="QIN94112.1"/>
    <property type="molecule type" value="Genomic_DNA"/>
</dbReference>
<protein>
    <submittedName>
        <fullName evidence="1">Uncharacterized protein</fullName>
    </submittedName>
</protein>
<name>A0A6G8R1P1_9CAUD</name>
<accession>A0A6G8R1P1</accession>
<dbReference type="GeneID" id="77927981"/>
<evidence type="ECO:0000313" key="2">
    <source>
        <dbReference type="Proteomes" id="UP000501266"/>
    </source>
</evidence>
<gene>
    <name evidence="1" type="primary">145</name>
    <name evidence="1" type="ORF">SEA_WAKANDA_145</name>
</gene>
<evidence type="ECO:0000313" key="1">
    <source>
        <dbReference type="EMBL" id="QIN94112.1"/>
    </source>
</evidence>